<feature type="domain" description="Transposase IS66 central" evidence="2">
    <location>
        <begin position="56"/>
        <end position="312"/>
    </location>
</feature>
<organism evidence="3 4">
    <name type="scientific">Kolteria novifilia</name>
    <dbReference type="NCBI Taxonomy" id="2527975"/>
    <lineage>
        <taxon>Bacteria</taxon>
        <taxon>Pseudomonadati</taxon>
        <taxon>Planctomycetota</taxon>
        <taxon>Planctomycetia</taxon>
        <taxon>Kolteriales</taxon>
        <taxon>Kolteriaceae</taxon>
        <taxon>Kolteria</taxon>
    </lineage>
</organism>
<keyword evidence="4" id="KW-1185">Reference proteome</keyword>
<dbReference type="Proteomes" id="UP000317093">
    <property type="component" value="Chromosome"/>
</dbReference>
<dbReference type="KEGG" id="knv:Pan216_04280"/>
<reference evidence="3 4" key="1">
    <citation type="submission" date="2019-02" db="EMBL/GenBank/DDBJ databases">
        <title>Deep-cultivation of Planctomycetes and their phenomic and genomic characterization uncovers novel biology.</title>
        <authorList>
            <person name="Wiegand S."/>
            <person name="Jogler M."/>
            <person name="Boedeker C."/>
            <person name="Pinto D."/>
            <person name="Vollmers J."/>
            <person name="Rivas-Marin E."/>
            <person name="Kohn T."/>
            <person name="Peeters S.H."/>
            <person name="Heuer A."/>
            <person name="Rast P."/>
            <person name="Oberbeckmann S."/>
            <person name="Bunk B."/>
            <person name="Jeske O."/>
            <person name="Meyerdierks A."/>
            <person name="Storesund J.E."/>
            <person name="Kallscheuer N."/>
            <person name="Luecker S."/>
            <person name="Lage O.M."/>
            <person name="Pohl T."/>
            <person name="Merkel B.J."/>
            <person name="Hornburger P."/>
            <person name="Mueller R.-W."/>
            <person name="Bruemmer F."/>
            <person name="Labrenz M."/>
            <person name="Spormann A.M."/>
            <person name="Op den Camp H."/>
            <person name="Overmann J."/>
            <person name="Amann R."/>
            <person name="Jetten M.S.M."/>
            <person name="Mascher T."/>
            <person name="Medema M.H."/>
            <person name="Devos D.P."/>
            <person name="Kaster A.-K."/>
            <person name="Ovreas L."/>
            <person name="Rohde M."/>
            <person name="Galperin M.Y."/>
            <person name="Jogler C."/>
        </authorList>
    </citation>
    <scope>NUCLEOTIDE SEQUENCE [LARGE SCALE GENOMIC DNA]</scope>
    <source>
        <strain evidence="3 4">Pan216</strain>
    </source>
</reference>
<evidence type="ECO:0000313" key="3">
    <source>
        <dbReference type="EMBL" id="QDU59597.1"/>
    </source>
</evidence>
<dbReference type="AlphaFoldDB" id="A0A518AXZ2"/>
<dbReference type="Pfam" id="PF03050">
    <property type="entry name" value="DDE_Tnp_IS66"/>
    <property type="match status" value="1"/>
</dbReference>
<dbReference type="InterPro" id="IPR004291">
    <property type="entry name" value="Transposase_IS66_central"/>
</dbReference>
<evidence type="ECO:0000256" key="1">
    <source>
        <dbReference type="SAM" id="MobiDB-lite"/>
    </source>
</evidence>
<sequence length="362" mass="41184">MRLPAKQFELGSTPSGGDIPEPKPETHCYRRHHYRCHTCRRQVHGRADLDVPGSTVGPRVRLLSVYSRAMLGISLGKTTTLLEDLFGIRLSRAAALGHLRWFANLFDPVVRELLDLLKQAPVVHADETGWRIDGKNVWCWLFANPKIAVFLIDHHRSREVVERALGSSLPGVLVTDFYAAYHRLEAKKQRCLTHLLRDLAKLREELPARLVAKNIQPLIDLFQDAITLARRREELSPDEFASEADQIRERFDERWWRSSSDPDCQRIYDRLRRHKEELLTFLDDPAVPAEKNLAERDIRSVAAARSDGGVNRAAWSADAFAVAKTIVRTCQKNGLNFFRCALHAVTSRMPNQPLPLPISEAA</sequence>
<dbReference type="PANTHER" id="PTHR33678">
    <property type="entry name" value="BLL1576 PROTEIN"/>
    <property type="match status" value="1"/>
</dbReference>
<proteinExistence type="predicted"/>
<accession>A0A518AXZ2</accession>
<gene>
    <name evidence="3" type="ORF">Pan216_04280</name>
</gene>
<evidence type="ECO:0000259" key="2">
    <source>
        <dbReference type="Pfam" id="PF03050"/>
    </source>
</evidence>
<dbReference type="InterPro" id="IPR052344">
    <property type="entry name" value="Transposase-related"/>
</dbReference>
<dbReference type="NCBIfam" id="NF033517">
    <property type="entry name" value="transpos_IS66"/>
    <property type="match status" value="1"/>
</dbReference>
<feature type="region of interest" description="Disordered" evidence="1">
    <location>
        <begin position="1"/>
        <end position="23"/>
    </location>
</feature>
<dbReference type="EMBL" id="CP036279">
    <property type="protein sequence ID" value="QDU59597.1"/>
    <property type="molecule type" value="Genomic_DNA"/>
</dbReference>
<dbReference type="PANTHER" id="PTHR33678:SF2">
    <property type="match status" value="1"/>
</dbReference>
<protein>
    <submittedName>
        <fullName evidence="3">Transposase IS66 family protein</fullName>
    </submittedName>
</protein>
<name>A0A518AXZ2_9BACT</name>
<evidence type="ECO:0000313" key="4">
    <source>
        <dbReference type="Proteomes" id="UP000317093"/>
    </source>
</evidence>